<keyword evidence="3 7" id="KW-0812">Transmembrane</keyword>
<proteinExistence type="predicted"/>
<dbReference type="GO" id="GO:0005886">
    <property type="term" value="C:plasma membrane"/>
    <property type="evidence" value="ECO:0007669"/>
    <property type="project" value="UniProtKB-SubCell"/>
</dbReference>
<dbReference type="PANTHER" id="PTHR34187:SF2">
    <property type="entry name" value="DUF202 DOMAIN-CONTAINING PROTEIN"/>
    <property type="match status" value="1"/>
</dbReference>
<evidence type="ECO:0000256" key="4">
    <source>
        <dbReference type="ARBA" id="ARBA00022989"/>
    </source>
</evidence>
<feature type="transmembrane region" description="Helical" evidence="7">
    <location>
        <begin position="169"/>
        <end position="189"/>
    </location>
</feature>
<evidence type="ECO:0000313" key="10">
    <source>
        <dbReference type="Proteomes" id="UP000467700"/>
    </source>
</evidence>
<dbReference type="AlphaFoldDB" id="A0A8S0WTY7"/>
<evidence type="ECO:0000256" key="6">
    <source>
        <dbReference type="SAM" id="MobiDB-lite"/>
    </source>
</evidence>
<keyword evidence="5 7" id="KW-0472">Membrane</keyword>
<evidence type="ECO:0000313" key="9">
    <source>
        <dbReference type="EMBL" id="CAA7257305.1"/>
    </source>
</evidence>
<evidence type="ECO:0000259" key="8">
    <source>
        <dbReference type="Pfam" id="PF02656"/>
    </source>
</evidence>
<dbReference type="InterPro" id="IPR052053">
    <property type="entry name" value="IM_YidH-like"/>
</dbReference>
<evidence type="ECO:0000256" key="7">
    <source>
        <dbReference type="SAM" id="Phobius"/>
    </source>
</evidence>
<dbReference type="PANTHER" id="PTHR34187">
    <property type="entry name" value="FGR18P"/>
    <property type="match status" value="1"/>
</dbReference>
<keyword evidence="10" id="KW-1185">Reference proteome</keyword>
<dbReference type="OrthoDB" id="199599at2759"/>
<comment type="caution">
    <text evidence="9">The sequence shown here is derived from an EMBL/GenBank/DDBJ whole genome shotgun (WGS) entry which is preliminary data.</text>
</comment>
<keyword evidence="4 7" id="KW-1133">Transmembrane helix</keyword>
<feature type="domain" description="DUF202" evidence="8">
    <location>
        <begin position="111"/>
        <end position="193"/>
    </location>
</feature>
<feature type="region of interest" description="Disordered" evidence="6">
    <location>
        <begin position="1"/>
        <end position="79"/>
    </location>
</feature>
<feature type="transmembrane region" description="Helical" evidence="7">
    <location>
        <begin position="201"/>
        <end position="226"/>
    </location>
</feature>
<feature type="transmembrane region" description="Helical" evidence="7">
    <location>
        <begin position="128"/>
        <end position="149"/>
    </location>
</feature>
<feature type="compositionally biased region" description="Basic and acidic residues" evidence="6">
    <location>
        <begin position="57"/>
        <end position="70"/>
    </location>
</feature>
<dbReference type="Pfam" id="PF02656">
    <property type="entry name" value="DUF202"/>
    <property type="match status" value="1"/>
</dbReference>
<comment type="subcellular location">
    <subcellularLocation>
        <location evidence="1">Cell membrane</location>
        <topology evidence="1">Multi-pass membrane protein</topology>
    </subcellularLocation>
</comment>
<accession>A0A8S0WTY7</accession>
<sequence>MGSGVEHHRANPAAGYPAVSPQEVARYPTSRRSMEPEEDIISTPRDARSSSVKQHNGHQEASDEQRERTSTYRPAPSIPAPAISMKRKFIPAGIPAIERSMLFDNPDNVGREHMASERTFLAYMRTGLAIVSAGVIFVQLFAVSNAILLDQDMPPAFTAREIERFARPLGLALIALGFSVVVIGLYRYLSVQSALQVQKYPVARVTTAFISFVLGGVTAVLFGVMLRGNRGE</sequence>
<organism evidence="9 10">
    <name type="scientific">Cyclocybe aegerita</name>
    <name type="common">Black poplar mushroom</name>
    <name type="synonym">Agrocybe aegerita</name>
    <dbReference type="NCBI Taxonomy" id="1973307"/>
    <lineage>
        <taxon>Eukaryota</taxon>
        <taxon>Fungi</taxon>
        <taxon>Dikarya</taxon>
        <taxon>Basidiomycota</taxon>
        <taxon>Agaricomycotina</taxon>
        <taxon>Agaricomycetes</taxon>
        <taxon>Agaricomycetidae</taxon>
        <taxon>Agaricales</taxon>
        <taxon>Agaricineae</taxon>
        <taxon>Bolbitiaceae</taxon>
        <taxon>Cyclocybe</taxon>
    </lineage>
</organism>
<dbReference type="InterPro" id="IPR003807">
    <property type="entry name" value="DUF202"/>
</dbReference>
<protein>
    <recommendedName>
        <fullName evidence="8">DUF202 domain-containing protein</fullName>
    </recommendedName>
</protein>
<evidence type="ECO:0000256" key="3">
    <source>
        <dbReference type="ARBA" id="ARBA00022692"/>
    </source>
</evidence>
<keyword evidence="2" id="KW-1003">Cell membrane</keyword>
<evidence type="ECO:0000256" key="5">
    <source>
        <dbReference type="ARBA" id="ARBA00023136"/>
    </source>
</evidence>
<evidence type="ECO:0000256" key="1">
    <source>
        <dbReference type="ARBA" id="ARBA00004651"/>
    </source>
</evidence>
<gene>
    <name evidence="9" type="ORF">AAE3_LOCUS7</name>
</gene>
<dbReference type="EMBL" id="CACVBS010000001">
    <property type="protein sequence ID" value="CAA7257305.1"/>
    <property type="molecule type" value="Genomic_DNA"/>
</dbReference>
<evidence type="ECO:0000256" key="2">
    <source>
        <dbReference type="ARBA" id="ARBA00022475"/>
    </source>
</evidence>
<name>A0A8S0WTY7_CYCAE</name>
<dbReference type="Proteomes" id="UP000467700">
    <property type="component" value="Unassembled WGS sequence"/>
</dbReference>
<reference evidence="9 10" key="1">
    <citation type="submission" date="2020-01" db="EMBL/GenBank/DDBJ databases">
        <authorList>
            <person name="Gupta K D."/>
        </authorList>
    </citation>
    <scope>NUCLEOTIDE SEQUENCE [LARGE SCALE GENOMIC DNA]</scope>
</reference>